<comment type="caution">
    <text evidence="2">The sequence shown here is derived from an EMBL/GenBank/DDBJ whole genome shotgun (WGS) entry which is preliminary data.</text>
</comment>
<organism evidence="2 3">
    <name type="scientific">Streptomyces chiangmaiensis</name>
    <dbReference type="NCBI Taxonomy" id="766497"/>
    <lineage>
        <taxon>Bacteria</taxon>
        <taxon>Bacillati</taxon>
        <taxon>Actinomycetota</taxon>
        <taxon>Actinomycetes</taxon>
        <taxon>Kitasatosporales</taxon>
        <taxon>Streptomycetaceae</taxon>
        <taxon>Streptomyces</taxon>
    </lineage>
</organism>
<keyword evidence="1" id="KW-0472">Membrane</keyword>
<dbReference type="RefSeq" id="WP_329510513.1">
    <property type="nucleotide sequence ID" value="NZ_BAAAYZ010000071.1"/>
</dbReference>
<evidence type="ECO:0000256" key="1">
    <source>
        <dbReference type="SAM" id="Phobius"/>
    </source>
</evidence>
<sequence>MRNIRRAGYTAGALSAAYAGYYTVLYLTRWEWQRALISAVLLVIVEVFLATVMLLTRFSRLENRLAEFEARAEDVRSRLEQTRTPTPNRFAWLASTDPDTLNGTPRTFVFVPVLMVAGAVLSALAVVIQKIAGASAGPDAERRLAARLTALTAPPVHEADSLEERPAIAPARPGRRALTVTVAAASLPLTLVLWSALADATQTRPERTPDASSTTLVFEVAIQGERNPHVVQLAANDLWETCRRSTAARNDKAGLQRMGDRLFAGVVSPALPPHDVMRLRGCIQDANTHRTSAVVLD</sequence>
<keyword evidence="3" id="KW-1185">Reference proteome</keyword>
<feature type="transmembrane region" description="Helical" evidence="1">
    <location>
        <begin position="108"/>
        <end position="128"/>
    </location>
</feature>
<evidence type="ECO:0000313" key="2">
    <source>
        <dbReference type="EMBL" id="MED7826111.1"/>
    </source>
</evidence>
<evidence type="ECO:0000313" key="3">
    <source>
        <dbReference type="Proteomes" id="UP001333996"/>
    </source>
</evidence>
<dbReference type="Proteomes" id="UP001333996">
    <property type="component" value="Unassembled WGS sequence"/>
</dbReference>
<dbReference type="EMBL" id="JAYWVC010000139">
    <property type="protein sequence ID" value="MED7826111.1"/>
    <property type="molecule type" value="Genomic_DNA"/>
</dbReference>
<feature type="transmembrane region" description="Helical" evidence="1">
    <location>
        <begin position="35"/>
        <end position="55"/>
    </location>
</feature>
<protein>
    <submittedName>
        <fullName evidence="2">Uncharacterized protein</fullName>
    </submittedName>
</protein>
<gene>
    <name evidence="2" type="ORF">VXC91_30125</name>
</gene>
<reference evidence="2" key="1">
    <citation type="submission" date="2024-01" db="EMBL/GenBank/DDBJ databases">
        <title>First draft genome sequence data of TA4-1, the type strain of Gram-positive actinobacterium Streptomyces chiangmaiensis.</title>
        <authorList>
            <person name="Yasawong M."/>
            <person name="Nantapong N."/>
        </authorList>
    </citation>
    <scope>NUCLEOTIDE SEQUENCE</scope>
    <source>
        <strain evidence="2">TA4-1</strain>
    </source>
</reference>
<accession>A0ABU7FQ96</accession>
<name>A0ABU7FQ96_9ACTN</name>
<keyword evidence="1" id="KW-0812">Transmembrane</keyword>
<feature type="transmembrane region" description="Helical" evidence="1">
    <location>
        <begin position="177"/>
        <end position="197"/>
    </location>
</feature>
<keyword evidence="1" id="KW-1133">Transmembrane helix</keyword>
<proteinExistence type="predicted"/>